<protein>
    <submittedName>
        <fullName evidence="14">Tyrosine-protein kinase transmembrane receptor Ror</fullName>
    </submittedName>
</protein>
<feature type="chain" id="PRO_5040489972" evidence="11">
    <location>
        <begin position="22"/>
        <end position="663"/>
    </location>
</feature>
<dbReference type="GO" id="GO:0005524">
    <property type="term" value="F:ATP binding"/>
    <property type="evidence" value="ECO:0007669"/>
    <property type="project" value="InterPro"/>
</dbReference>
<dbReference type="GO" id="GO:0007169">
    <property type="term" value="P:cell surface receptor protein tyrosine kinase signaling pathway"/>
    <property type="evidence" value="ECO:0007669"/>
    <property type="project" value="TreeGrafter"/>
</dbReference>
<proteinExistence type="predicted"/>
<keyword evidence="4 10" id="KW-0472">Membrane</keyword>
<dbReference type="InterPro" id="IPR001245">
    <property type="entry name" value="Ser-Thr/Tyr_kinase_cat_dom"/>
</dbReference>
<dbReference type="InterPro" id="IPR007110">
    <property type="entry name" value="Ig-like_dom"/>
</dbReference>
<keyword evidence="6" id="KW-0393">Immunoglobulin domain</keyword>
<dbReference type="GO" id="GO:0005886">
    <property type="term" value="C:plasma membrane"/>
    <property type="evidence" value="ECO:0007669"/>
    <property type="project" value="TreeGrafter"/>
</dbReference>
<dbReference type="GO" id="GO:0043235">
    <property type="term" value="C:receptor complex"/>
    <property type="evidence" value="ECO:0007669"/>
    <property type="project" value="TreeGrafter"/>
</dbReference>
<dbReference type="PIRSF" id="PIRSF000615">
    <property type="entry name" value="TyrPK_CSF1-R"/>
    <property type="match status" value="1"/>
</dbReference>
<evidence type="ECO:0000256" key="5">
    <source>
        <dbReference type="ARBA" id="ARBA00023180"/>
    </source>
</evidence>
<dbReference type="InterPro" id="IPR011009">
    <property type="entry name" value="Kinase-like_dom_sf"/>
</dbReference>
<evidence type="ECO:0000313" key="14">
    <source>
        <dbReference type="EMBL" id="KAJ8034567.1"/>
    </source>
</evidence>
<dbReference type="InterPro" id="IPR050122">
    <property type="entry name" value="RTK"/>
</dbReference>
<dbReference type="SUPFAM" id="SSF56112">
    <property type="entry name" value="Protein kinase-like (PK-like)"/>
    <property type="match status" value="1"/>
</dbReference>
<dbReference type="GO" id="GO:0046872">
    <property type="term" value="F:metal ion binding"/>
    <property type="evidence" value="ECO:0007669"/>
    <property type="project" value="UniProtKB-KW"/>
</dbReference>
<feature type="region of interest" description="Disordered" evidence="9">
    <location>
        <begin position="279"/>
        <end position="329"/>
    </location>
</feature>
<dbReference type="Gene3D" id="2.60.40.10">
    <property type="entry name" value="Immunoglobulins"/>
    <property type="match status" value="1"/>
</dbReference>
<dbReference type="GO" id="GO:0004714">
    <property type="term" value="F:transmembrane receptor protein tyrosine kinase activity"/>
    <property type="evidence" value="ECO:0007669"/>
    <property type="project" value="TreeGrafter"/>
</dbReference>
<keyword evidence="2 10" id="KW-0812">Transmembrane</keyword>
<dbReference type="PRINTS" id="PR00109">
    <property type="entry name" value="TYRKINASE"/>
</dbReference>
<dbReference type="InterPro" id="IPR000719">
    <property type="entry name" value="Prot_kinase_dom"/>
</dbReference>
<keyword evidence="7" id="KW-0479">Metal-binding</keyword>
<evidence type="ECO:0000256" key="8">
    <source>
        <dbReference type="PIRSR" id="PIRSR000615-4"/>
    </source>
</evidence>
<feature type="domain" description="Protein kinase" evidence="12">
    <location>
        <begin position="365"/>
        <end position="630"/>
    </location>
</feature>
<evidence type="ECO:0000256" key="1">
    <source>
        <dbReference type="ARBA" id="ARBA00004167"/>
    </source>
</evidence>
<keyword evidence="3 10" id="KW-1133">Transmembrane helix</keyword>
<dbReference type="PANTHER" id="PTHR24416:SF611">
    <property type="entry name" value="TYROSINE-PROTEIN KINASE TRANSMEMBRANE RECEPTOR ROR"/>
    <property type="match status" value="1"/>
</dbReference>
<evidence type="ECO:0000313" key="15">
    <source>
        <dbReference type="Proteomes" id="UP001152320"/>
    </source>
</evidence>
<dbReference type="OrthoDB" id="1927542at2759"/>
<accession>A0A9Q1BXJ4</accession>
<evidence type="ECO:0000256" key="3">
    <source>
        <dbReference type="ARBA" id="ARBA00022989"/>
    </source>
</evidence>
<comment type="caution">
    <text evidence="14">The sequence shown here is derived from an EMBL/GenBank/DDBJ whole genome shotgun (WGS) entry which is preliminary data.</text>
</comment>
<feature type="site" description="Important for interaction with phosphotyrosine-binding proteins" evidence="8">
    <location>
        <position position="639"/>
    </location>
</feature>
<evidence type="ECO:0000256" key="2">
    <source>
        <dbReference type="ARBA" id="ARBA00022692"/>
    </source>
</evidence>
<dbReference type="InterPro" id="IPR013783">
    <property type="entry name" value="Ig-like_fold"/>
</dbReference>
<organism evidence="14 15">
    <name type="scientific">Holothuria leucospilota</name>
    <name type="common">Black long sea cucumber</name>
    <name type="synonym">Mertensiothuria leucospilota</name>
    <dbReference type="NCBI Taxonomy" id="206669"/>
    <lineage>
        <taxon>Eukaryota</taxon>
        <taxon>Metazoa</taxon>
        <taxon>Echinodermata</taxon>
        <taxon>Eleutherozoa</taxon>
        <taxon>Echinozoa</taxon>
        <taxon>Holothuroidea</taxon>
        <taxon>Aspidochirotacea</taxon>
        <taxon>Aspidochirotida</taxon>
        <taxon>Holothuriidae</taxon>
        <taxon>Holothuria</taxon>
    </lineage>
</organism>
<keyword evidence="5" id="KW-0325">Glycoprotein</keyword>
<feature type="binding site" evidence="7">
    <location>
        <position position="516"/>
    </location>
    <ligand>
        <name>Mg(2+)</name>
        <dbReference type="ChEBI" id="CHEBI:18420"/>
    </ligand>
</feature>
<dbReference type="PROSITE" id="PS50011">
    <property type="entry name" value="PROTEIN_KINASE_DOM"/>
    <property type="match status" value="1"/>
</dbReference>
<keyword evidence="7" id="KW-0460">Magnesium</keyword>
<feature type="signal peptide" evidence="11">
    <location>
        <begin position="1"/>
        <end position="21"/>
    </location>
</feature>
<evidence type="ECO:0000256" key="10">
    <source>
        <dbReference type="SAM" id="Phobius"/>
    </source>
</evidence>
<evidence type="ECO:0000256" key="6">
    <source>
        <dbReference type="ARBA" id="ARBA00023319"/>
    </source>
</evidence>
<dbReference type="PANTHER" id="PTHR24416">
    <property type="entry name" value="TYROSINE-PROTEIN KINASE RECEPTOR"/>
    <property type="match status" value="1"/>
</dbReference>
<dbReference type="SUPFAM" id="SSF48726">
    <property type="entry name" value="Immunoglobulin"/>
    <property type="match status" value="1"/>
</dbReference>
<keyword evidence="14" id="KW-0808">Transferase</keyword>
<evidence type="ECO:0000256" key="9">
    <source>
        <dbReference type="SAM" id="MobiDB-lite"/>
    </source>
</evidence>
<keyword evidence="11" id="KW-0732">Signal</keyword>
<reference evidence="14" key="1">
    <citation type="submission" date="2021-10" db="EMBL/GenBank/DDBJ databases">
        <title>Tropical sea cucumber genome reveals ecological adaptation and Cuvierian tubules defense mechanism.</title>
        <authorList>
            <person name="Chen T."/>
        </authorList>
    </citation>
    <scope>NUCLEOTIDE SEQUENCE</scope>
    <source>
        <strain evidence="14">Nanhai2018</strain>
        <tissue evidence="14">Muscle</tissue>
    </source>
</reference>
<evidence type="ECO:0000259" key="13">
    <source>
        <dbReference type="PROSITE" id="PS50835"/>
    </source>
</evidence>
<evidence type="ECO:0000256" key="7">
    <source>
        <dbReference type="PIRSR" id="PIRSR000615-3"/>
    </source>
</evidence>
<feature type="transmembrane region" description="Helical" evidence="10">
    <location>
        <begin position="249"/>
        <end position="274"/>
    </location>
</feature>
<dbReference type="InterPro" id="IPR036179">
    <property type="entry name" value="Ig-like_dom_sf"/>
</dbReference>
<dbReference type="PROSITE" id="PS50835">
    <property type="entry name" value="IG_LIKE"/>
    <property type="match status" value="1"/>
</dbReference>
<dbReference type="EMBL" id="JAIZAY010000010">
    <property type="protein sequence ID" value="KAJ8034567.1"/>
    <property type="molecule type" value="Genomic_DNA"/>
</dbReference>
<evidence type="ECO:0000259" key="12">
    <source>
        <dbReference type="PROSITE" id="PS50011"/>
    </source>
</evidence>
<dbReference type="Gene3D" id="1.10.510.10">
    <property type="entry name" value="Transferase(Phosphotransferase) domain 1"/>
    <property type="match status" value="1"/>
</dbReference>
<dbReference type="Proteomes" id="UP001152320">
    <property type="component" value="Chromosome 10"/>
</dbReference>
<sequence length="663" mass="74876">MVTVWWSIAVVFLHAGLLCTANTTEVTTTGSYSTDAPSSDIGNKNLSLTVLINDSVTLVCSFDVKSDKGILWWFNGRILFTGNESYWNIITNARVDVDAKSSHLHIEGFQSNNTGLYECKRGRNQTGLNAYLYIKRPITKLSILFVNESLTNPTNVTVKKNGSYIFRCFGDEPSSNPFIWKIDNKTVDAVNSTQFYLPSSSDADGTKYNDSELLIHVKGKIKVITCQTGNHSTSVLIEVDSGLPSLVDLAFFVFILGGSALGVLFLGSVCYCAFTCGRRKDKKPTSCRSSIYSMPSITSNDHPDSNDNRRSRGDRDGMRDNEKMKGGHVTKNLSPFDLQYVDPIVQHPTTDTYNTFERNLNTHGLQLHSLMSKDDLNEFWEASLCGGNFNERIVVRSLSGKATVDLLEEFRKFMISLHDLPDHPNIWSVHGISKEKLPYRICYEYHDQATVRDYLLGNFQSHGDSDSPYNQTQMLVILAYQIVDAMVFLKSYAFDHVAIRTEKILLDHTEDCKLYDFSASSQSQQIALNACRENQILPWLAPELIFLEEYNQWTDIWAFGVVLWELWCGGRTPHCGKSRENLEKDLRNQQFLVQPPNCPGAVYSLMLSCWKNNASERKMFIDLKKDIDNLRTTTESSCYGPQDYSTVGASSFYTVLDNTYDAK</sequence>
<feature type="compositionally biased region" description="Polar residues" evidence="9">
    <location>
        <begin position="286"/>
        <end position="300"/>
    </location>
</feature>
<gene>
    <name evidence="14" type="ORF">HOLleu_21457</name>
</gene>
<feature type="compositionally biased region" description="Basic and acidic residues" evidence="9">
    <location>
        <begin position="301"/>
        <end position="325"/>
    </location>
</feature>
<dbReference type="InterPro" id="IPR003599">
    <property type="entry name" value="Ig_sub"/>
</dbReference>
<dbReference type="AlphaFoldDB" id="A0A9Q1BXJ4"/>
<dbReference type="SMART" id="SM00409">
    <property type="entry name" value="IG"/>
    <property type="match status" value="1"/>
</dbReference>
<keyword evidence="14" id="KW-0418">Kinase</keyword>
<feature type="domain" description="Ig-like" evidence="13">
    <location>
        <begin position="37"/>
        <end position="119"/>
    </location>
</feature>
<evidence type="ECO:0000256" key="11">
    <source>
        <dbReference type="SAM" id="SignalP"/>
    </source>
</evidence>
<keyword evidence="14" id="KW-0675">Receptor</keyword>
<dbReference type="Pfam" id="PF07714">
    <property type="entry name" value="PK_Tyr_Ser-Thr"/>
    <property type="match status" value="1"/>
</dbReference>
<evidence type="ECO:0000256" key="4">
    <source>
        <dbReference type="ARBA" id="ARBA00023136"/>
    </source>
</evidence>
<keyword evidence="15" id="KW-1185">Reference proteome</keyword>
<name>A0A9Q1BXJ4_HOLLE</name>
<comment type="subcellular location">
    <subcellularLocation>
        <location evidence="1">Membrane</location>
        <topology evidence="1">Single-pass membrane protein</topology>
    </subcellularLocation>
</comment>